<dbReference type="InterPro" id="IPR005129">
    <property type="entry name" value="GTPase_ArgK"/>
</dbReference>
<dbReference type="CDD" id="cd03114">
    <property type="entry name" value="MMAA-like"/>
    <property type="match status" value="1"/>
</dbReference>
<evidence type="ECO:0000313" key="6">
    <source>
        <dbReference type="EMBL" id="SMP26051.1"/>
    </source>
</evidence>
<name>A0AA45WR10_9BACL</name>
<keyword evidence="4" id="KW-0342">GTP-binding</keyword>
<dbReference type="GO" id="GO:0005525">
    <property type="term" value="F:GTP binding"/>
    <property type="evidence" value="ECO:0007669"/>
    <property type="project" value="UniProtKB-KW"/>
</dbReference>
<gene>
    <name evidence="6" type="ORF">SAMN06265361_105116</name>
</gene>
<dbReference type="RefSeq" id="WP_102993671.1">
    <property type="nucleotide sequence ID" value="NZ_FXTU01000005.1"/>
</dbReference>
<comment type="similarity">
    <text evidence="1">Belongs to the SIMIBI class G3E GTPase family. ArgK/MeaB subfamily.</text>
</comment>
<dbReference type="Gene3D" id="3.40.50.300">
    <property type="entry name" value="P-loop containing nucleotide triphosphate hydrolases"/>
    <property type="match status" value="1"/>
</dbReference>
<dbReference type="Proteomes" id="UP001157946">
    <property type="component" value="Unassembled WGS sequence"/>
</dbReference>
<dbReference type="InterPro" id="IPR027417">
    <property type="entry name" value="P-loop_NTPase"/>
</dbReference>
<keyword evidence="2" id="KW-0547">Nucleotide-binding</keyword>
<dbReference type="PANTHER" id="PTHR43087:SF1">
    <property type="entry name" value="LAO_AO TRANSPORT SYSTEM ATPASE"/>
    <property type="match status" value="1"/>
</dbReference>
<dbReference type="SUPFAM" id="SSF52540">
    <property type="entry name" value="P-loop containing nucleoside triphosphate hydrolases"/>
    <property type="match status" value="1"/>
</dbReference>
<dbReference type="GO" id="GO:0003924">
    <property type="term" value="F:GTPase activity"/>
    <property type="evidence" value="ECO:0007669"/>
    <property type="project" value="InterPro"/>
</dbReference>
<evidence type="ECO:0000256" key="4">
    <source>
        <dbReference type="ARBA" id="ARBA00023134"/>
    </source>
</evidence>
<dbReference type="GO" id="GO:0016301">
    <property type="term" value="F:kinase activity"/>
    <property type="evidence" value="ECO:0007669"/>
    <property type="project" value="UniProtKB-KW"/>
</dbReference>
<proteinExistence type="inferred from homology"/>
<sequence>METWLTQIKEGNKRQIARLISRMENGDPEKEKWLDALYPHTGNAQLIGVTGSPGAGKSTLIAALIRLLRHMGKTVGVLAVDPTSPFTGGAILGDRVRMTEHALDEGVFIRSMGSRGGWGGLAQATSEAVRVLDAAGYDVILIETVGVGQAEWDIMHLADTVTLVLNPTAGDVVQVFKAGIMEIADLFVINKADLPGVSRLKQEIQDLLALSKHDAPWHPPIIETLATEEKGLEDWWEAAERHYAHLRGHGLLVQKRRARIEKEVSDLVFSAWRERFKAKQQAPRFRRDIQDALDQRISPHEVARRWLKEELRIETQFQADPVDD</sequence>
<evidence type="ECO:0000313" key="7">
    <source>
        <dbReference type="Proteomes" id="UP001157946"/>
    </source>
</evidence>
<evidence type="ECO:0000256" key="5">
    <source>
        <dbReference type="ARBA" id="ARBA00023186"/>
    </source>
</evidence>
<keyword evidence="7" id="KW-1185">Reference proteome</keyword>
<dbReference type="AlphaFoldDB" id="A0AA45WR10"/>
<protein>
    <submittedName>
        <fullName evidence="6">LAO/AO transport system kinase</fullName>
    </submittedName>
</protein>
<keyword evidence="5" id="KW-0143">Chaperone</keyword>
<organism evidence="6 7">
    <name type="scientific">Laceyella tengchongensis</name>
    <dbReference type="NCBI Taxonomy" id="574699"/>
    <lineage>
        <taxon>Bacteria</taxon>
        <taxon>Bacillati</taxon>
        <taxon>Bacillota</taxon>
        <taxon>Bacilli</taxon>
        <taxon>Bacillales</taxon>
        <taxon>Thermoactinomycetaceae</taxon>
        <taxon>Laceyella</taxon>
    </lineage>
</organism>
<evidence type="ECO:0000256" key="3">
    <source>
        <dbReference type="ARBA" id="ARBA00022801"/>
    </source>
</evidence>
<evidence type="ECO:0000256" key="2">
    <source>
        <dbReference type="ARBA" id="ARBA00022741"/>
    </source>
</evidence>
<dbReference type="InterPro" id="IPR052040">
    <property type="entry name" value="GTPase/Isobutyryl-CoA_mutase"/>
</dbReference>
<keyword evidence="3" id="KW-0378">Hydrolase</keyword>
<dbReference type="Pfam" id="PF03308">
    <property type="entry name" value="MeaB"/>
    <property type="match status" value="1"/>
</dbReference>
<keyword evidence="6" id="KW-0808">Transferase</keyword>
<keyword evidence="6" id="KW-0418">Kinase</keyword>
<reference evidence="6" key="1">
    <citation type="submission" date="2017-05" db="EMBL/GenBank/DDBJ databases">
        <authorList>
            <person name="Varghese N."/>
            <person name="Submissions S."/>
        </authorList>
    </citation>
    <scope>NUCLEOTIDE SEQUENCE</scope>
    <source>
        <strain evidence="6">DSM 45262</strain>
    </source>
</reference>
<dbReference type="PANTHER" id="PTHR43087">
    <property type="entry name" value="LYSINE/ARGININE/ORNITHINE TRANSPORT SYSTEM KINASE"/>
    <property type="match status" value="1"/>
</dbReference>
<dbReference type="NCBIfam" id="TIGR00750">
    <property type="entry name" value="lao"/>
    <property type="match status" value="1"/>
</dbReference>
<accession>A0AA45WR10</accession>
<evidence type="ECO:0000256" key="1">
    <source>
        <dbReference type="ARBA" id="ARBA00009625"/>
    </source>
</evidence>
<dbReference type="EMBL" id="FXTU01000005">
    <property type="protein sequence ID" value="SMP26051.1"/>
    <property type="molecule type" value="Genomic_DNA"/>
</dbReference>
<comment type="caution">
    <text evidence="6">The sequence shown here is derived from an EMBL/GenBank/DDBJ whole genome shotgun (WGS) entry which is preliminary data.</text>
</comment>